<dbReference type="AlphaFoldDB" id="A0A251TVE0"/>
<protein>
    <recommendedName>
        <fullName evidence="1">Splicing factor SF3a60 /Prp9 subunit C-terminal domain-containing protein</fullName>
    </recommendedName>
</protein>
<dbReference type="Proteomes" id="UP000215914">
    <property type="component" value="Chromosome 9"/>
</dbReference>
<evidence type="ECO:0000313" key="2">
    <source>
        <dbReference type="EMBL" id="OTG14723.1"/>
    </source>
</evidence>
<dbReference type="GO" id="GO:0003723">
    <property type="term" value="F:RNA binding"/>
    <property type="evidence" value="ECO:0007669"/>
    <property type="project" value="InterPro"/>
</dbReference>
<name>A0A251TVE0_HELAN</name>
<proteinExistence type="predicted"/>
<feature type="domain" description="Splicing factor SF3a60 /Prp9 subunit C-terminal" evidence="1">
    <location>
        <begin position="30"/>
        <end position="79"/>
    </location>
</feature>
<dbReference type="GO" id="GO:0000398">
    <property type="term" value="P:mRNA splicing, via spliceosome"/>
    <property type="evidence" value="ECO:0007669"/>
    <property type="project" value="InterPro"/>
</dbReference>
<gene>
    <name evidence="2" type="ORF">HannXRQ_Chr09g0252591</name>
</gene>
<reference evidence="3" key="1">
    <citation type="journal article" date="2017" name="Nature">
        <title>The sunflower genome provides insights into oil metabolism, flowering and Asterid evolution.</title>
        <authorList>
            <person name="Badouin H."/>
            <person name="Gouzy J."/>
            <person name="Grassa C.J."/>
            <person name="Murat F."/>
            <person name="Staton S.E."/>
            <person name="Cottret L."/>
            <person name="Lelandais-Briere C."/>
            <person name="Owens G.L."/>
            <person name="Carrere S."/>
            <person name="Mayjonade B."/>
            <person name="Legrand L."/>
            <person name="Gill N."/>
            <person name="Kane N.C."/>
            <person name="Bowers J.E."/>
            <person name="Hubner S."/>
            <person name="Bellec A."/>
            <person name="Berard A."/>
            <person name="Berges H."/>
            <person name="Blanchet N."/>
            <person name="Boniface M.C."/>
            <person name="Brunel D."/>
            <person name="Catrice O."/>
            <person name="Chaidir N."/>
            <person name="Claudel C."/>
            <person name="Donnadieu C."/>
            <person name="Faraut T."/>
            <person name="Fievet G."/>
            <person name="Helmstetter N."/>
            <person name="King M."/>
            <person name="Knapp S.J."/>
            <person name="Lai Z."/>
            <person name="Le Paslier M.C."/>
            <person name="Lippi Y."/>
            <person name="Lorenzon L."/>
            <person name="Mandel J.R."/>
            <person name="Marage G."/>
            <person name="Marchand G."/>
            <person name="Marquand E."/>
            <person name="Bret-Mestries E."/>
            <person name="Morien E."/>
            <person name="Nambeesan S."/>
            <person name="Nguyen T."/>
            <person name="Pegot-Espagnet P."/>
            <person name="Pouilly N."/>
            <person name="Raftis F."/>
            <person name="Sallet E."/>
            <person name="Schiex T."/>
            <person name="Thomas J."/>
            <person name="Vandecasteele C."/>
            <person name="Vares D."/>
            <person name="Vear F."/>
            <person name="Vautrin S."/>
            <person name="Crespi M."/>
            <person name="Mangin B."/>
            <person name="Burke J.M."/>
            <person name="Salse J."/>
            <person name="Munos S."/>
            <person name="Vincourt P."/>
            <person name="Rieseberg L.H."/>
            <person name="Langlade N.B."/>
        </authorList>
    </citation>
    <scope>NUCLEOTIDE SEQUENCE [LARGE SCALE GENOMIC DNA]</scope>
    <source>
        <strain evidence="3">cv. SF193</strain>
    </source>
</reference>
<dbReference type="InParanoid" id="A0A251TVE0"/>
<accession>A0A251TVE0</accession>
<evidence type="ECO:0000313" key="3">
    <source>
        <dbReference type="Proteomes" id="UP000215914"/>
    </source>
</evidence>
<dbReference type="EMBL" id="CM007898">
    <property type="protein sequence ID" value="OTG14723.1"/>
    <property type="molecule type" value="Genomic_DNA"/>
</dbReference>
<dbReference type="InterPro" id="IPR024598">
    <property type="entry name" value="SF3a60/Prp9_C"/>
</dbReference>
<evidence type="ECO:0000259" key="1">
    <source>
        <dbReference type="Pfam" id="PF11931"/>
    </source>
</evidence>
<organism evidence="2 3">
    <name type="scientific">Helianthus annuus</name>
    <name type="common">Common sunflower</name>
    <dbReference type="NCBI Taxonomy" id="4232"/>
    <lineage>
        <taxon>Eukaryota</taxon>
        <taxon>Viridiplantae</taxon>
        <taxon>Streptophyta</taxon>
        <taxon>Embryophyta</taxon>
        <taxon>Tracheophyta</taxon>
        <taxon>Spermatophyta</taxon>
        <taxon>Magnoliopsida</taxon>
        <taxon>eudicotyledons</taxon>
        <taxon>Gunneridae</taxon>
        <taxon>Pentapetalae</taxon>
        <taxon>asterids</taxon>
        <taxon>campanulids</taxon>
        <taxon>Asterales</taxon>
        <taxon>Asteraceae</taxon>
        <taxon>Asteroideae</taxon>
        <taxon>Heliantheae alliance</taxon>
        <taxon>Heliantheae</taxon>
        <taxon>Helianthus</taxon>
    </lineage>
</organism>
<dbReference type="Pfam" id="PF11931">
    <property type="entry name" value="SF3a60_Prp9_C"/>
    <property type="match status" value="1"/>
</dbReference>
<dbReference type="STRING" id="4232.A0A251TVE0"/>
<dbReference type="GO" id="GO:0005681">
    <property type="term" value="C:spliceosomal complex"/>
    <property type="evidence" value="ECO:0007669"/>
    <property type="project" value="InterPro"/>
</dbReference>
<sequence>MENLYLIGSINFMASVRSLSARYVETIVTGGRRAYERHFKEFRHQYGMRRLGIPNTKISMKFTSIEEAQQLWERIKEKQG</sequence>
<keyword evidence="3" id="KW-1185">Reference proteome</keyword>